<feature type="transmembrane region" description="Helical" evidence="1">
    <location>
        <begin position="232"/>
        <end position="250"/>
    </location>
</feature>
<dbReference type="EMBL" id="RSFE01000007">
    <property type="protein sequence ID" value="RWU09196.1"/>
    <property type="molecule type" value="Genomic_DNA"/>
</dbReference>
<feature type="transmembrane region" description="Helical" evidence="1">
    <location>
        <begin position="87"/>
        <end position="107"/>
    </location>
</feature>
<feature type="transmembrane region" description="Helical" evidence="1">
    <location>
        <begin position="193"/>
        <end position="212"/>
    </location>
</feature>
<keyword evidence="1" id="KW-0472">Membrane</keyword>
<dbReference type="AlphaFoldDB" id="A0A443YYJ0"/>
<name>A0A443YYJ0_9GAMM</name>
<gene>
    <name evidence="2" type="ORF">EGC76_09770</name>
</gene>
<sequence length="293" mass="34011">MSDKAWQNQNCLNCDAPLEGEFCHHCGQHHRVYIRSIFAVLGDLMGEIGHWDSRFYRTLRGLFLKPGFLTLEFMRGRHASYVPPLRLYFFISLFAFVVFSSFIQIGFSPEAMSANDPTNQIKIEDMQADLPFLDAEQQSALKERIKYLTANPDVFAQRLTQLAPQMMLLMLPFWALFLKLLYIYRSHYYLEHLTLALHTHAFILLSLLGITLITELFDYLALISGLQWLSDFGSWLDIGLFLWIFVYLLLTQKNFYQQSWPVTILNFVLCMLAYLVLLLTAFVGTILYSLLTA</sequence>
<evidence type="ECO:0000313" key="2">
    <source>
        <dbReference type="EMBL" id="RWU09196.1"/>
    </source>
</evidence>
<protein>
    <submittedName>
        <fullName evidence="2">DUF3667 domain-containing protein</fullName>
    </submittedName>
</protein>
<accession>A0A443YYJ0</accession>
<feature type="transmembrane region" description="Helical" evidence="1">
    <location>
        <begin position="262"/>
        <end position="291"/>
    </location>
</feature>
<dbReference type="OrthoDB" id="9111327at2"/>
<keyword evidence="1" id="KW-1133">Transmembrane helix</keyword>
<dbReference type="InterPro" id="IPR022134">
    <property type="entry name" value="DUF3667"/>
</dbReference>
<dbReference type="Proteomes" id="UP000288789">
    <property type="component" value="Unassembled WGS sequence"/>
</dbReference>
<keyword evidence="3" id="KW-1185">Reference proteome</keyword>
<dbReference type="RefSeq" id="WP_128352814.1">
    <property type="nucleotide sequence ID" value="NZ_CAXBCQ010000010.1"/>
</dbReference>
<evidence type="ECO:0000256" key="1">
    <source>
        <dbReference type="SAM" id="Phobius"/>
    </source>
</evidence>
<dbReference type="Pfam" id="PF12412">
    <property type="entry name" value="DUF3667"/>
    <property type="match status" value="1"/>
</dbReference>
<reference evidence="2 3" key="1">
    <citation type="submission" date="2018-12" db="EMBL/GenBank/DDBJ databases">
        <authorList>
            <person name="Li A."/>
            <person name="Zhang M."/>
            <person name="Zhu H."/>
        </authorList>
    </citation>
    <scope>NUCLEOTIDE SEQUENCE [LARGE SCALE GENOMIC DNA]</scope>
    <source>
        <strain evidence="2 3">R04H25</strain>
    </source>
</reference>
<organism evidence="2 3">
    <name type="scientific">Pseudidiomarina gelatinasegens</name>
    <dbReference type="NCBI Taxonomy" id="2487740"/>
    <lineage>
        <taxon>Bacteria</taxon>
        <taxon>Pseudomonadati</taxon>
        <taxon>Pseudomonadota</taxon>
        <taxon>Gammaproteobacteria</taxon>
        <taxon>Alteromonadales</taxon>
        <taxon>Idiomarinaceae</taxon>
        <taxon>Pseudidiomarina</taxon>
    </lineage>
</organism>
<evidence type="ECO:0000313" key="3">
    <source>
        <dbReference type="Proteomes" id="UP000288789"/>
    </source>
</evidence>
<proteinExistence type="predicted"/>
<feature type="transmembrane region" description="Helical" evidence="1">
    <location>
        <begin position="162"/>
        <end position="181"/>
    </location>
</feature>
<comment type="caution">
    <text evidence="2">The sequence shown here is derived from an EMBL/GenBank/DDBJ whole genome shotgun (WGS) entry which is preliminary data.</text>
</comment>
<keyword evidence="1" id="KW-0812">Transmembrane</keyword>